<reference evidence="2 3" key="1">
    <citation type="journal article" date="2020" name="ISME J.">
        <title>Comparative genomics reveals insights into cyanobacterial evolution and habitat adaptation.</title>
        <authorList>
            <person name="Chen M.Y."/>
            <person name="Teng W.K."/>
            <person name="Zhao L."/>
            <person name="Hu C.X."/>
            <person name="Zhou Y.K."/>
            <person name="Han B.P."/>
            <person name="Song L.R."/>
            <person name="Shu W.S."/>
        </authorList>
    </citation>
    <scope>NUCLEOTIDE SEQUENCE [LARGE SCALE GENOMIC DNA]</scope>
    <source>
        <strain evidence="2 3">FACHB-130</strain>
    </source>
</reference>
<feature type="transmembrane region" description="Helical" evidence="1">
    <location>
        <begin position="152"/>
        <end position="172"/>
    </location>
</feature>
<dbReference type="PANTHER" id="PTHR39419:SF1">
    <property type="entry name" value="SLL0814 PROTEIN"/>
    <property type="match status" value="1"/>
</dbReference>
<keyword evidence="1" id="KW-0472">Membrane</keyword>
<feature type="transmembrane region" description="Helical" evidence="1">
    <location>
        <begin position="117"/>
        <end position="140"/>
    </location>
</feature>
<keyword evidence="1" id="KW-0812">Transmembrane</keyword>
<dbReference type="NCBIfam" id="NF045693">
    <property type="entry name" value="GCarotHydoxCruF"/>
    <property type="match status" value="1"/>
</dbReference>
<evidence type="ECO:0000313" key="2">
    <source>
        <dbReference type="EMBL" id="MBD2595333.1"/>
    </source>
</evidence>
<keyword evidence="1" id="KW-1133">Transmembrane helix</keyword>
<comment type="caution">
    <text evidence="2">The sequence shown here is derived from an EMBL/GenBank/DDBJ whole genome shotgun (WGS) entry which is preliminary data.</text>
</comment>
<evidence type="ECO:0000256" key="1">
    <source>
        <dbReference type="SAM" id="Phobius"/>
    </source>
</evidence>
<proteinExistence type="predicted"/>
<feature type="transmembrane region" description="Helical" evidence="1">
    <location>
        <begin position="82"/>
        <end position="105"/>
    </location>
</feature>
<organism evidence="2 3">
    <name type="scientific">Nostoc spongiaeforme FACHB-130</name>
    <dbReference type="NCBI Taxonomy" id="1357510"/>
    <lineage>
        <taxon>Bacteria</taxon>
        <taxon>Bacillati</taxon>
        <taxon>Cyanobacteriota</taxon>
        <taxon>Cyanophyceae</taxon>
        <taxon>Nostocales</taxon>
        <taxon>Nostocaceae</taxon>
        <taxon>Nostoc</taxon>
    </lineage>
</organism>
<accession>A0ABR8FYM6</accession>
<name>A0ABR8FYM6_9NOSO</name>
<feature type="transmembrane region" description="Helical" evidence="1">
    <location>
        <begin position="50"/>
        <end position="70"/>
    </location>
</feature>
<feature type="transmembrane region" description="Helical" evidence="1">
    <location>
        <begin position="201"/>
        <end position="219"/>
    </location>
</feature>
<evidence type="ECO:0000313" key="3">
    <source>
        <dbReference type="Proteomes" id="UP000603457"/>
    </source>
</evidence>
<sequence length="302" mass="32571">MKQLVVVERVSLIGHIVSMVFGLVGILLVVPNAELILNLSEFGQTAMQWSMAGGGVVYMILGAAAVLLYASRTLGVGRAVAFLLPAVLISLTSELLGTSTGFPFGHYQYLSGLGYKIAGLVPFTIPLSWFYLGCVSYLLARAGLEVDTKPSLWRHISAIGLGSLLLTSWDFVLDPAMSQTTLPFWYWQQPGAFFGMPYQNFAGWLGTGTVFMTVAALLWKNQPIKFERSQLNLPLVVYLSNFGFATVMSLAAGFSIPVLLGLVLGVTPAITLWWKASAANNQVTLEPATKEVSVASVKVALK</sequence>
<feature type="transmembrane region" description="Helical" evidence="1">
    <location>
        <begin position="256"/>
        <end position="274"/>
    </location>
</feature>
<protein>
    <submittedName>
        <fullName evidence="2">Carotenoid biosynthesis protein</fullName>
    </submittedName>
</protein>
<dbReference type="RefSeq" id="WP_190968142.1">
    <property type="nucleotide sequence ID" value="NZ_JACJTB010000015.1"/>
</dbReference>
<feature type="transmembrane region" description="Helical" evidence="1">
    <location>
        <begin position="12"/>
        <end position="30"/>
    </location>
</feature>
<gene>
    <name evidence="2" type="ORF">H6G74_13480</name>
</gene>
<dbReference type="InterPro" id="IPR054684">
    <property type="entry name" value="CruF-like_cyanobact"/>
</dbReference>
<dbReference type="EMBL" id="JACJTB010000015">
    <property type="protein sequence ID" value="MBD2595333.1"/>
    <property type="molecule type" value="Genomic_DNA"/>
</dbReference>
<dbReference type="Pfam" id="PF04240">
    <property type="entry name" value="Caroten_synth"/>
    <property type="match status" value="1"/>
</dbReference>
<dbReference type="InterPro" id="IPR007354">
    <property type="entry name" value="CruF-like"/>
</dbReference>
<feature type="transmembrane region" description="Helical" evidence="1">
    <location>
        <begin position="231"/>
        <end position="250"/>
    </location>
</feature>
<dbReference type="Proteomes" id="UP000603457">
    <property type="component" value="Unassembled WGS sequence"/>
</dbReference>
<keyword evidence="3" id="KW-1185">Reference proteome</keyword>
<dbReference type="PANTHER" id="PTHR39419">
    <property type="entry name" value="SLL0814 PROTEIN"/>
    <property type="match status" value="1"/>
</dbReference>